<reference evidence="1 2" key="1">
    <citation type="submission" date="2023-01" db="EMBL/GenBank/DDBJ databases">
        <title>Novel species of the genus Vogesella isolated from rivers.</title>
        <authorList>
            <person name="Lu H."/>
        </authorList>
    </citation>
    <scope>NUCLEOTIDE SEQUENCE [LARGE SCALE GENOMIC DNA]</scope>
    <source>
        <strain evidence="1 2">DC21W</strain>
    </source>
</reference>
<proteinExistence type="predicted"/>
<feature type="non-terminal residue" evidence="1">
    <location>
        <position position="1"/>
    </location>
</feature>
<accession>A0ABT5IYM5</accession>
<evidence type="ECO:0000313" key="2">
    <source>
        <dbReference type="Proteomes" id="UP001219956"/>
    </source>
</evidence>
<evidence type="ECO:0008006" key="3">
    <source>
        <dbReference type="Google" id="ProtNLM"/>
    </source>
</evidence>
<keyword evidence="2" id="KW-1185">Reference proteome</keyword>
<dbReference type="EMBL" id="JAQQLF010000012">
    <property type="protein sequence ID" value="MDC7717658.1"/>
    <property type="molecule type" value="Genomic_DNA"/>
</dbReference>
<organism evidence="1 2">
    <name type="scientific">Vogesella aquatica</name>
    <dbReference type="NCBI Taxonomy" id="2984206"/>
    <lineage>
        <taxon>Bacteria</taxon>
        <taxon>Pseudomonadati</taxon>
        <taxon>Pseudomonadota</taxon>
        <taxon>Betaproteobacteria</taxon>
        <taxon>Neisseriales</taxon>
        <taxon>Chromobacteriaceae</taxon>
        <taxon>Vogesella</taxon>
    </lineage>
</organism>
<dbReference type="Proteomes" id="UP001219956">
    <property type="component" value="Unassembled WGS sequence"/>
</dbReference>
<evidence type="ECO:0000313" key="1">
    <source>
        <dbReference type="EMBL" id="MDC7717658.1"/>
    </source>
</evidence>
<sequence length="83" mass="9709">ISEMLATHRFESGQDLAATLLRYVLLYNQHLPQRMLAHQPPLLAMKQWQKSHPELFKKQVRNHPGLDSYRTLCLFAHFVGKVN</sequence>
<comment type="caution">
    <text evidence="1">The sequence shown here is derived from an EMBL/GenBank/DDBJ whole genome shotgun (WGS) entry which is preliminary data.</text>
</comment>
<gene>
    <name evidence="1" type="ORF">PQU95_10585</name>
</gene>
<protein>
    <recommendedName>
        <fullName evidence="3">IS481 family transposase</fullName>
    </recommendedName>
</protein>
<name>A0ABT5IYM5_9NEIS</name>